<dbReference type="SUPFAM" id="SSF51735">
    <property type="entry name" value="NAD(P)-binding Rossmann-fold domains"/>
    <property type="match status" value="1"/>
</dbReference>
<dbReference type="InterPro" id="IPR036291">
    <property type="entry name" value="NAD(P)-bd_dom_sf"/>
</dbReference>
<dbReference type="InterPro" id="IPR000683">
    <property type="entry name" value="Gfo/Idh/MocA-like_OxRdtase_N"/>
</dbReference>
<protein>
    <submittedName>
        <fullName evidence="3">Oxidoreductase domain-containing protein</fullName>
    </submittedName>
</protein>
<dbReference type="Pfam" id="PF01408">
    <property type="entry name" value="GFO_IDH_MocA"/>
    <property type="match status" value="1"/>
</dbReference>
<dbReference type="InterPro" id="IPR051450">
    <property type="entry name" value="Gfo/Idh/MocA_Oxidoreductases"/>
</dbReference>
<dbReference type="InterPro" id="IPR055170">
    <property type="entry name" value="GFO_IDH_MocA-like_dom"/>
</dbReference>
<dbReference type="PANTHER" id="PTHR43377:SF2">
    <property type="entry name" value="BINDING ROSSMANN FOLD OXIDOREDUCTASE, PUTATIVE (AFU_ORTHOLOGUE AFUA_4G00560)-RELATED"/>
    <property type="match status" value="1"/>
</dbReference>
<evidence type="ECO:0000313" key="3">
    <source>
        <dbReference type="EMBL" id="SYX86067.1"/>
    </source>
</evidence>
<dbReference type="PANTHER" id="PTHR43377">
    <property type="entry name" value="BILIVERDIN REDUCTASE A"/>
    <property type="match status" value="1"/>
</dbReference>
<dbReference type="Proteomes" id="UP000304148">
    <property type="component" value="Chromosome"/>
</dbReference>
<dbReference type="AlphaFoldDB" id="A0A383RG41"/>
<accession>A0A383RG41</accession>
<organism evidence="3 4">
    <name type="scientific">Paenibacillus alvei</name>
    <name type="common">Bacillus alvei</name>
    <dbReference type="NCBI Taxonomy" id="44250"/>
    <lineage>
        <taxon>Bacteria</taxon>
        <taxon>Bacillati</taxon>
        <taxon>Bacillota</taxon>
        <taxon>Bacilli</taxon>
        <taxon>Bacillales</taxon>
        <taxon>Paenibacillaceae</taxon>
        <taxon>Paenibacillus</taxon>
    </lineage>
</organism>
<evidence type="ECO:0000313" key="4">
    <source>
        <dbReference type="Proteomes" id="UP000304148"/>
    </source>
</evidence>
<dbReference type="Gene3D" id="3.30.360.10">
    <property type="entry name" value="Dihydrodipicolinate Reductase, domain 2"/>
    <property type="match status" value="1"/>
</dbReference>
<sequence length="428" mass="47841">MKKVTVALLGAGQRGEIYTDYAIGRSYEMEVVAVADPSVSRRQRIADKHGIPAERQFSSWEELFSQPKLADAVFICTQDKMHYEPTMAALGAGYHVMLEKPMSPEPVECIKMGQEAKKRGLVFSICHVLRYTNFFATLKQMLEEGRIGRLMSIQHNENVAYWHQAHSFVRGNWSNSAQSSPMILQKSCHDMDILLWLAGAECTHISSFGTLSHFRPEGAPVGATKRCLDGCPVADECPYYAPKWYLTDDIGWPTSVIADDMSYESRLQALKEGPYGRCVYHCDNDVVDHQVVNMEFANEVTAVFTMTAFTYDSGRTLKLMGTTGEIRAHMEKNEIEIIHFKNGFRELLSLQAPGGHVGHGGGDQGLVKDFLRLVEADGALQGRTSADISVQSHMMSFAAEKARIEKRTISIEEFVREQLANEAEPAMN</sequence>
<gene>
    <name evidence="3" type="ORF">PBLR_14489</name>
</gene>
<proteinExistence type="predicted"/>
<feature type="domain" description="GFO/IDH/MocA-like oxidoreductase" evidence="2">
    <location>
        <begin position="135"/>
        <end position="327"/>
    </location>
</feature>
<dbReference type="GO" id="GO:0000166">
    <property type="term" value="F:nucleotide binding"/>
    <property type="evidence" value="ECO:0007669"/>
    <property type="project" value="InterPro"/>
</dbReference>
<evidence type="ECO:0000259" key="1">
    <source>
        <dbReference type="Pfam" id="PF01408"/>
    </source>
</evidence>
<dbReference type="Pfam" id="PF22725">
    <property type="entry name" value="GFO_IDH_MocA_C3"/>
    <property type="match status" value="1"/>
</dbReference>
<name>A0A383RG41_PAEAL</name>
<reference evidence="4" key="1">
    <citation type="submission" date="2018-08" db="EMBL/GenBank/DDBJ databases">
        <authorList>
            <person name="Chevrot R."/>
        </authorList>
    </citation>
    <scope>NUCLEOTIDE SEQUENCE [LARGE SCALE GENOMIC DNA]</scope>
</reference>
<feature type="domain" description="Gfo/Idh/MocA-like oxidoreductase N-terminal" evidence="1">
    <location>
        <begin position="5"/>
        <end position="125"/>
    </location>
</feature>
<dbReference type="RefSeq" id="WP_138188068.1">
    <property type="nucleotide sequence ID" value="NZ_LS992241.1"/>
</dbReference>
<dbReference type="EMBL" id="LS992241">
    <property type="protein sequence ID" value="SYX86067.1"/>
    <property type="molecule type" value="Genomic_DNA"/>
</dbReference>
<evidence type="ECO:0000259" key="2">
    <source>
        <dbReference type="Pfam" id="PF22725"/>
    </source>
</evidence>
<dbReference type="Gene3D" id="3.40.50.720">
    <property type="entry name" value="NAD(P)-binding Rossmann-like Domain"/>
    <property type="match status" value="1"/>
</dbReference>
<dbReference type="SUPFAM" id="SSF55347">
    <property type="entry name" value="Glyceraldehyde-3-phosphate dehydrogenase-like, C-terminal domain"/>
    <property type="match status" value="1"/>
</dbReference>